<feature type="compositionally biased region" description="Polar residues" evidence="2">
    <location>
        <begin position="129"/>
        <end position="154"/>
    </location>
</feature>
<feature type="region of interest" description="Disordered" evidence="2">
    <location>
        <begin position="516"/>
        <end position="577"/>
    </location>
</feature>
<feature type="coiled-coil region" evidence="1">
    <location>
        <begin position="583"/>
        <end position="617"/>
    </location>
</feature>
<name>A0A6A5K8D8_9PLEO</name>
<reference evidence="3" key="1">
    <citation type="submission" date="2020-01" db="EMBL/GenBank/DDBJ databases">
        <authorList>
            <consortium name="DOE Joint Genome Institute"/>
            <person name="Haridas S."/>
            <person name="Albert R."/>
            <person name="Binder M."/>
            <person name="Bloem J."/>
            <person name="Labutti K."/>
            <person name="Salamov A."/>
            <person name="Andreopoulos B."/>
            <person name="Baker S.E."/>
            <person name="Barry K."/>
            <person name="Bills G."/>
            <person name="Bluhm B.H."/>
            <person name="Cannon C."/>
            <person name="Castanera R."/>
            <person name="Culley D.E."/>
            <person name="Daum C."/>
            <person name="Ezra D."/>
            <person name="Gonzalez J.B."/>
            <person name="Henrissat B."/>
            <person name="Kuo A."/>
            <person name="Liang C."/>
            <person name="Lipzen A."/>
            <person name="Lutzoni F."/>
            <person name="Magnuson J."/>
            <person name="Mondo S."/>
            <person name="Nolan M."/>
            <person name="Ohm R."/>
            <person name="Pangilinan J."/>
            <person name="Park H.-J."/>
            <person name="Ramirez L."/>
            <person name="Alfaro M."/>
            <person name="Sun H."/>
            <person name="Tritt A."/>
            <person name="Yoshinaga Y."/>
            <person name="Zwiers L.-H."/>
            <person name="Turgeon B.G."/>
            <person name="Goodwin S.B."/>
            <person name="Spatafora J.W."/>
            <person name="Crous P.W."/>
            <person name="Grigoriev I.V."/>
        </authorList>
    </citation>
    <scope>NUCLEOTIDE SEQUENCE</scope>
    <source>
        <strain evidence="3">P77</strain>
    </source>
</reference>
<evidence type="ECO:0000256" key="2">
    <source>
        <dbReference type="SAM" id="MobiDB-lite"/>
    </source>
</evidence>
<dbReference type="OrthoDB" id="5428925at2759"/>
<evidence type="ECO:0000256" key="1">
    <source>
        <dbReference type="SAM" id="Coils"/>
    </source>
</evidence>
<evidence type="ECO:0000313" key="3">
    <source>
        <dbReference type="EMBL" id="KAF1829623.1"/>
    </source>
</evidence>
<keyword evidence="1" id="KW-0175">Coiled coil</keyword>
<feature type="compositionally biased region" description="Low complexity" evidence="2">
    <location>
        <begin position="518"/>
        <end position="544"/>
    </location>
</feature>
<dbReference type="EMBL" id="ML975433">
    <property type="protein sequence ID" value="KAF1829623.1"/>
    <property type="molecule type" value="Genomic_DNA"/>
</dbReference>
<feature type="region of interest" description="Disordered" evidence="2">
    <location>
        <begin position="650"/>
        <end position="724"/>
    </location>
</feature>
<feature type="compositionally biased region" description="Polar residues" evidence="2">
    <location>
        <begin position="13"/>
        <end position="22"/>
    </location>
</feature>
<organism evidence="3 4">
    <name type="scientific">Decorospora gaudefroyi</name>
    <dbReference type="NCBI Taxonomy" id="184978"/>
    <lineage>
        <taxon>Eukaryota</taxon>
        <taxon>Fungi</taxon>
        <taxon>Dikarya</taxon>
        <taxon>Ascomycota</taxon>
        <taxon>Pezizomycotina</taxon>
        <taxon>Dothideomycetes</taxon>
        <taxon>Pleosporomycetidae</taxon>
        <taxon>Pleosporales</taxon>
        <taxon>Pleosporineae</taxon>
        <taxon>Pleosporaceae</taxon>
        <taxon>Decorospora</taxon>
    </lineage>
</organism>
<feature type="compositionally biased region" description="Basic and acidic residues" evidence="2">
    <location>
        <begin position="715"/>
        <end position="724"/>
    </location>
</feature>
<accession>A0A6A5K8D8</accession>
<dbReference type="Proteomes" id="UP000800040">
    <property type="component" value="Unassembled WGS sequence"/>
</dbReference>
<feature type="compositionally biased region" description="Pro residues" evidence="2">
    <location>
        <begin position="79"/>
        <end position="90"/>
    </location>
</feature>
<sequence length="724" mass="80756">MLQQEGFVVADMSASTPLQRSSWKAEAIRRGDLKISGPIPITEDMPLNDDEEKEYAERGALDSSLQQQGALEEQSQRPETPPRPLQPPPTMAEHMTALRSNPVGMQAQQDEDMRERQPSTSPPKMRHVNQVQRESVAQSTPHTPSTPFRSTPESATKAVQKKKRKSGLRGVFRKMFGRKSRDEAEDHEDEIQYRGHNYHHSDPGMLRSTPPRETKIPTGPRISDLPIQELQPLHPLGQHLPYPMNVNAPPASPPQEYLTFDMQRPDPGRRRATLPTVPSAVAHRRSLDEQRGKLTTWEEIQDDGGEQSPGMIGIAVSSPTQATPKQHRRRSRSADALHQLVKGRASIERRRSAEIRYWRESYMSGSIYSRPQTAKTVETTRSVQVQEPTIRKHEPESFTEMSATLVQADDPDTPTPMAEERPKDHEREREREVQAPVSTFNFGNLKNALFGPSEEDSATEPAMHEELLAPPAPPVRSQSRPLSIEDRVLHLESKYCNLETLTRRISTRNNRHTIILENAPRNLRSRNRSSSASASRSASRGAPSIHQEPMHQSSIDTLNPGPVSISPTLPDIPGGVQDGGMVLQNMYEALEHERTARKALEQQVRNLQHDISDLHALVNKLIASATATSPSYPTPSPDTLVVSTEDQRVSCSTPRAPTHGKRVTVVRNFSSSTKHNSESESEDDGVGKKSYDDVATPDVWATPKEEGFGGSGFFHGEERVSGWA</sequence>
<feature type="compositionally biased region" description="Basic and acidic residues" evidence="2">
    <location>
        <begin position="418"/>
        <end position="433"/>
    </location>
</feature>
<feature type="compositionally biased region" description="Basic residues" evidence="2">
    <location>
        <begin position="159"/>
        <end position="178"/>
    </location>
</feature>
<protein>
    <submittedName>
        <fullName evidence="3">Uncharacterized protein</fullName>
    </submittedName>
</protein>
<feature type="region of interest" description="Disordered" evidence="2">
    <location>
        <begin position="407"/>
        <end position="433"/>
    </location>
</feature>
<keyword evidence="4" id="KW-1185">Reference proteome</keyword>
<evidence type="ECO:0000313" key="4">
    <source>
        <dbReference type="Proteomes" id="UP000800040"/>
    </source>
</evidence>
<gene>
    <name evidence="3" type="ORF">BDW02DRAFT_142664</name>
</gene>
<dbReference type="AlphaFoldDB" id="A0A6A5K8D8"/>
<feature type="region of interest" description="Disordered" evidence="2">
    <location>
        <begin position="1"/>
        <end position="225"/>
    </location>
</feature>
<proteinExistence type="predicted"/>